<dbReference type="EMBL" id="JAANXD010000044">
    <property type="protein sequence ID" value="MBS1258035.1"/>
    <property type="molecule type" value="Genomic_DNA"/>
</dbReference>
<dbReference type="Proteomes" id="UP000722750">
    <property type="component" value="Unassembled WGS sequence"/>
</dbReference>
<evidence type="ECO:0000313" key="1">
    <source>
        <dbReference type="EMBL" id="MBS1258035.1"/>
    </source>
</evidence>
<organism evidence="1 2">
    <name type="scientific">Candidatus Scalindua arabica</name>
    <dbReference type="NCBI Taxonomy" id="1127984"/>
    <lineage>
        <taxon>Bacteria</taxon>
        <taxon>Pseudomonadati</taxon>
        <taxon>Planctomycetota</taxon>
        <taxon>Candidatus Brocadiia</taxon>
        <taxon>Candidatus Brocadiales</taxon>
        <taxon>Candidatus Scalinduaceae</taxon>
        <taxon>Candidatus Scalindua</taxon>
    </lineage>
</organism>
<sequence>MTTRLKCSDQVPERMNEKLPRREFFKKSGTAVASTAALVGSLTAYNSYAKDKHKTKKHQAIY</sequence>
<evidence type="ECO:0000313" key="2">
    <source>
        <dbReference type="Proteomes" id="UP000722750"/>
    </source>
</evidence>
<proteinExistence type="predicted"/>
<dbReference type="AlphaFoldDB" id="A0A941W1U4"/>
<reference evidence="1" key="1">
    <citation type="journal article" date="2021" name="ISME J.">
        <title>Fine-scale metabolic discontinuity in a stratified prokaryote microbiome of a Red Sea deep halocline.</title>
        <authorList>
            <person name="Michoud G."/>
            <person name="Ngugi D.K."/>
            <person name="Barozzi A."/>
            <person name="Merlino G."/>
            <person name="Calleja M.L."/>
            <person name="Delgado-Huertas A."/>
            <person name="Moran X.A.G."/>
            <person name="Daffonchio D."/>
        </authorList>
    </citation>
    <scope>NUCLEOTIDE SEQUENCE</scope>
    <source>
        <strain evidence="1">SuakinDeep_MAG55_1</strain>
    </source>
</reference>
<name>A0A941W1U4_9BACT</name>
<accession>A0A941W1U4</accession>
<protein>
    <submittedName>
        <fullName evidence="1">Uncharacterized protein</fullName>
    </submittedName>
</protein>
<comment type="caution">
    <text evidence="1">The sequence shown here is derived from an EMBL/GenBank/DDBJ whole genome shotgun (WGS) entry which is preliminary data.</text>
</comment>
<gene>
    <name evidence="1" type="ORF">MAG551_01088</name>
</gene>